<dbReference type="SUPFAM" id="SSF52540">
    <property type="entry name" value="P-loop containing nucleoside triphosphate hydrolases"/>
    <property type="match status" value="1"/>
</dbReference>
<dbReference type="Proteomes" id="UP001140091">
    <property type="component" value="Unassembled WGS sequence"/>
</dbReference>
<comment type="caution">
    <text evidence="3">The sequence shown here is derived from an EMBL/GenBank/DDBJ whole genome shotgun (WGS) entry which is preliminary data.</text>
</comment>
<proteinExistence type="predicted"/>
<feature type="domain" description="NACHT" evidence="2">
    <location>
        <begin position="81"/>
        <end position="202"/>
    </location>
</feature>
<evidence type="ECO:0000259" key="2">
    <source>
        <dbReference type="PROSITE" id="PS50837"/>
    </source>
</evidence>
<dbReference type="InterPro" id="IPR007111">
    <property type="entry name" value="NACHT_NTPase"/>
</dbReference>
<accession>A0A9W8JPX6</accession>
<evidence type="ECO:0000313" key="4">
    <source>
        <dbReference type="Proteomes" id="UP001140091"/>
    </source>
</evidence>
<keyword evidence="4" id="KW-1185">Reference proteome</keyword>
<sequence>MSSVSYFPNSKKFSVNTLSISNTFVASDPDVLQYLRQHAACGAMHDSDERYPPPKCHPGTRQAVRDRITGWYGYKTRSEKGIMWVHGPAGYGKTAVAQTVSDDLEDQQQELEFNPVGATFFFWRTSPERNSPARFIITLAYQLAVSIPELLPHIEQATTRNPMILKKSLEVQLTRLIVEPFRALDNLDEMPNRLIIIDGLDECINSDQESRLERKYAEDQERVQIRVLDLISTLESHKFPLSFLIFSRPEVWIKQHMESRSFKPVTEVIDLYEIGDNLHDVEVYLKAELDRIAASLQLEPGEDESEWPGESMLQRLLRQTRGHMLYASTVIRHIDDPYGDPRRQLEGILEFGDNCVTSTSKLVHSSSFSALHELYRQILRSCPEAHRSLMLEVLEGLIALPTFPLDSFPSISIALTVLDRLGGRAPGQGMKAIRNLRAVIILESMKYERQFFVHSSFPEFLRNPEAALEFTIDLHRGRGRLFVHCLRCISSIDLSTDIDEEHVRVALSSWPDYWRDSRPSDAAEYATQLKLILGLNLKACIVQGLKVEDQFSSFASNLADAYRKTVLNIPSANNEPSVGRFCNVALELDPQTAALEEEYASFLNSSFEQALAHLLQPAIFQGLPSFCLAQVGLALHFYLSLSRGAQWWGSSTNKVIQALGSLKKDHVHIHQELAYHLPRHHDAISNRRVGLCEVYPFLFDVSDDQCVAERDKSTAPRHVILMNPSGHMLITNP</sequence>
<name>A0A9W8JPX6_9AGAR</name>
<dbReference type="Gene3D" id="3.40.50.300">
    <property type="entry name" value="P-loop containing nucleotide triphosphate hydrolases"/>
    <property type="match status" value="1"/>
</dbReference>
<dbReference type="PANTHER" id="PTHR10039">
    <property type="entry name" value="AMELOGENIN"/>
    <property type="match status" value="1"/>
</dbReference>
<dbReference type="InterPro" id="IPR027417">
    <property type="entry name" value="P-loop_NTPase"/>
</dbReference>
<gene>
    <name evidence="3" type="ORF">H1R20_g279</name>
</gene>
<dbReference type="InterPro" id="IPR056884">
    <property type="entry name" value="NPHP3-like_N"/>
</dbReference>
<evidence type="ECO:0000313" key="3">
    <source>
        <dbReference type="EMBL" id="KAJ2936824.1"/>
    </source>
</evidence>
<evidence type="ECO:0000256" key="1">
    <source>
        <dbReference type="ARBA" id="ARBA00022737"/>
    </source>
</evidence>
<feature type="non-terminal residue" evidence="3">
    <location>
        <position position="733"/>
    </location>
</feature>
<dbReference type="PROSITE" id="PS50837">
    <property type="entry name" value="NACHT"/>
    <property type="match status" value="1"/>
</dbReference>
<keyword evidence="1" id="KW-0677">Repeat</keyword>
<dbReference type="Pfam" id="PF24883">
    <property type="entry name" value="NPHP3_N"/>
    <property type="match status" value="1"/>
</dbReference>
<dbReference type="EMBL" id="JANBPK010000015">
    <property type="protein sequence ID" value="KAJ2936824.1"/>
    <property type="molecule type" value="Genomic_DNA"/>
</dbReference>
<dbReference type="OrthoDB" id="3032322at2759"/>
<reference evidence="3" key="1">
    <citation type="submission" date="2022-06" db="EMBL/GenBank/DDBJ databases">
        <title>Genome Sequence of Candolleomyces eurysporus.</title>
        <authorList>
            <person name="Buettner E."/>
        </authorList>
    </citation>
    <scope>NUCLEOTIDE SEQUENCE</scope>
    <source>
        <strain evidence="3">VTCC 930004</strain>
    </source>
</reference>
<protein>
    <recommendedName>
        <fullName evidence="2">NACHT domain-containing protein</fullName>
    </recommendedName>
</protein>
<dbReference type="PANTHER" id="PTHR10039:SF17">
    <property type="entry name" value="FUNGAL STAND N-TERMINAL GOODBYE DOMAIN-CONTAINING PROTEIN-RELATED"/>
    <property type="match status" value="1"/>
</dbReference>
<organism evidence="3 4">
    <name type="scientific">Candolleomyces eurysporus</name>
    <dbReference type="NCBI Taxonomy" id="2828524"/>
    <lineage>
        <taxon>Eukaryota</taxon>
        <taxon>Fungi</taxon>
        <taxon>Dikarya</taxon>
        <taxon>Basidiomycota</taxon>
        <taxon>Agaricomycotina</taxon>
        <taxon>Agaricomycetes</taxon>
        <taxon>Agaricomycetidae</taxon>
        <taxon>Agaricales</taxon>
        <taxon>Agaricineae</taxon>
        <taxon>Psathyrellaceae</taxon>
        <taxon>Candolleomyces</taxon>
    </lineage>
</organism>
<dbReference type="AlphaFoldDB" id="A0A9W8JPX6"/>